<gene>
    <name evidence="2" type="ORF">K040078D81_40090</name>
</gene>
<dbReference type="EMBL" id="BAABYW010000001">
    <property type="protein sequence ID" value="GAA6409892.1"/>
    <property type="molecule type" value="Genomic_DNA"/>
</dbReference>
<keyword evidence="1" id="KW-1133">Transmembrane helix</keyword>
<proteinExistence type="predicted"/>
<sequence>MGCLVFILFCIVIFALMMIAYMYAVGIIIAVDVISGIALLASVGSYINAKKMKPSTMQCPNCSNPNVKLSTIQTGGQRKRIANCQSCGFEYDYITPDDITQSKNKSIGLIAIFAIILAVGLTFTFRLLGSSSSSDSKSDAVVASTEEPASEKVKMDDFEYSIDGETISLERYNGDSEILEISPTMEVGGKTYNTDLSDFQVYSSSVKTLIIDEGITQIHTSIFNGSDVETLFFPKSLSQIYDYTLAYLHPDEGRKIQVYYAGTEEEWNSIFTEYTHMEEQDSGAEAVGQAAADFVNGLIGVEYDASLFEYHFSASIEDIK</sequence>
<dbReference type="InterPro" id="IPR032675">
    <property type="entry name" value="LRR_dom_sf"/>
</dbReference>
<evidence type="ECO:0000313" key="2">
    <source>
        <dbReference type="EMBL" id="GAA6409892.1"/>
    </source>
</evidence>
<dbReference type="Gene3D" id="3.80.10.10">
    <property type="entry name" value="Ribonuclease Inhibitor"/>
    <property type="match status" value="1"/>
</dbReference>
<keyword evidence="1" id="KW-0472">Membrane</keyword>
<name>A0ABQ0BEL2_9FIRM</name>
<keyword evidence="3" id="KW-1185">Reference proteome</keyword>
<feature type="transmembrane region" description="Helical" evidence="1">
    <location>
        <begin position="29"/>
        <end position="47"/>
    </location>
</feature>
<evidence type="ECO:0008006" key="4">
    <source>
        <dbReference type="Google" id="ProtNLM"/>
    </source>
</evidence>
<reference evidence="2 3" key="1">
    <citation type="submission" date="2024-04" db="EMBL/GenBank/DDBJ databases">
        <title>Defined microbial consortia suppress multidrug-resistant proinflammatory Enterobacteriaceae via ecological control.</title>
        <authorList>
            <person name="Furuichi M."/>
            <person name="Kawaguchi T."/>
            <person name="Pust M."/>
            <person name="Yasuma K."/>
            <person name="Plichta D."/>
            <person name="Hasegawa N."/>
            <person name="Ohya T."/>
            <person name="Bhattarai S."/>
            <person name="Sasajima S."/>
            <person name="Aoto Y."/>
            <person name="Tuganbaev T."/>
            <person name="Yaginuma M."/>
            <person name="Ueda M."/>
            <person name="Okahashi N."/>
            <person name="Amafuji K."/>
            <person name="Kiridooshi Y."/>
            <person name="Sugita K."/>
            <person name="Strazar M."/>
            <person name="Skelly A."/>
            <person name="Suda W."/>
            <person name="Hattori M."/>
            <person name="Nakamoto N."/>
            <person name="Caballero S."/>
            <person name="Norman J."/>
            <person name="Olle B."/>
            <person name="Tanoue T."/>
            <person name="Arita M."/>
            <person name="Bucci V."/>
            <person name="Atarashi K."/>
            <person name="Xavier R."/>
            <person name="Honda K."/>
        </authorList>
    </citation>
    <scope>NUCLEOTIDE SEQUENCE [LARGE SCALE GENOMIC DNA]</scope>
    <source>
        <strain evidence="3">k04-0078-D8-1</strain>
    </source>
</reference>
<evidence type="ECO:0000256" key="1">
    <source>
        <dbReference type="SAM" id="Phobius"/>
    </source>
</evidence>
<dbReference type="Proteomes" id="UP001600943">
    <property type="component" value="Unassembled WGS sequence"/>
</dbReference>
<protein>
    <recommendedName>
        <fullName evidence="4">TFIIB-type zinc ribbon-containing protein</fullName>
    </recommendedName>
</protein>
<accession>A0ABQ0BEL2</accession>
<organism evidence="2 3">
    <name type="scientific">Blautia hominis</name>
    <dbReference type="NCBI Taxonomy" id="2025493"/>
    <lineage>
        <taxon>Bacteria</taxon>
        <taxon>Bacillati</taxon>
        <taxon>Bacillota</taxon>
        <taxon>Clostridia</taxon>
        <taxon>Lachnospirales</taxon>
        <taxon>Lachnospiraceae</taxon>
        <taxon>Blautia</taxon>
    </lineage>
</organism>
<keyword evidence="1" id="KW-0812">Transmembrane</keyword>
<dbReference type="RefSeq" id="WP_390407957.1">
    <property type="nucleotide sequence ID" value="NZ_BAABYW010000001.1"/>
</dbReference>
<feature type="transmembrane region" description="Helical" evidence="1">
    <location>
        <begin position="5"/>
        <end position="23"/>
    </location>
</feature>
<feature type="transmembrane region" description="Helical" evidence="1">
    <location>
        <begin position="107"/>
        <end position="128"/>
    </location>
</feature>
<comment type="caution">
    <text evidence="2">The sequence shown here is derived from an EMBL/GenBank/DDBJ whole genome shotgun (WGS) entry which is preliminary data.</text>
</comment>
<evidence type="ECO:0000313" key="3">
    <source>
        <dbReference type="Proteomes" id="UP001600943"/>
    </source>
</evidence>